<protein>
    <recommendedName>
        <fullName evidence="3">Retroviral polymerase SH3-like domain-containing protein</fullName>
    </recommendedName>
</protein>
<feature type="transmembrane region" description="Helical" evidence="2">
    <location>
        <begin position="141"/>
        <end position="160"/>
    </location>
</feature>
<evidence type="ECO:0000313" key="4">
    <source>
        <dbReference type="EMBL" id="KAJ0217888.1"/>
    </source>
</evidence>
<name>A0A9R1W5P1_LACSA</name>
<dbReference type="InterPro" id="IPR039537">
    <property type="entry name" value="Retrotran_Ty1/copia-like"/>
</dbReference>
<dbReference type="EMBL" id="NBSK02000003">
    <property type="protein sequence ID" value="KAJ0217888.1"/>
    <property type="molecule type" value="Genomic_DNA"/>
</dbReference>
<keyword evidence="2" id="KW-1133">Transmembrane helix</keyword>
<dbReference type="PANTHER" id="PTHR42648">
    <property type="entry name" value="TRANSPOSASE, PUTATIVE-RELATED"/>
    <property type="match status" value="1"/>
</dbReference>
<feature type="compositionally biased region" description="Basic and acidic residues" evidence="1">
    <location>
        <begin position="24"/>
        <end position="33"/>
    </location>
</feature>
<keyword evidence="5" id="KW-1185">Reference proteome</keyword>
<proteinExistence type="predicted"/>
<evidence type="ECO:0000313" key="5">
    <source>
        <dbReference type="Proteomes" id="UP000235145"/>
    </source>
</evidence>
<evidence type="ECO:0000256" key="2">
    <source>
        <dbReference type="SAM" id="Phobius"/>
    </source>
</evidence>
<dbReference type="PANTHER" id="PTHR42648:SF32">
    <property type="entry name" value="RIBONUCLEASE H-LIKE DOMAIN, GAG-PRE-INTEGRASE DOMAIN PROTEIN-RELATED"/>
    <property type="match status" value="1"/>
</dbReference>
<dbReference type="InterPro" id="IPR057670">
    <property type="entry name" value="SH3_retrovirus"/>
</dbReference>
<dbReference type="AlphaFoldDB" id="A0A9R1W5P1"/>
<feature type="transmembrane region" description="Helical" evidence="2">
    <location>
        <begin position="181"/>
        <end position="207"/>
    </location>
</feature>
<evidence type="ECO:0000259" key="3">
    <source>
        <dbReference type="Pfam" id="PF25597"/>
    </source>
</evidence>
<dbReference type="Pfam" id="PF25597">
    <property type="entry name" value="SH3_retrovirus"/>
    <property type="match status" value="1"/>
</dbReference>
<gene>
    <name evidence="4" type="ORF">LSAT_V11C300153740</name>
</gene>
<sequence>MYPQCSVSNSEPEDQSKSSTSHESSMHHEPHDNVACEHTINDIPCSKTKTRNIKSNNQSSLYFHLERNQNLILKERIWESKLVIDVVMLFTRLASAPLKKNCFLDMIGFKSLLEDIINKDSLTLHMEIIARELQRDMDPSSVILLFSKMSLIIISFQSANRVTLAMKFSLTRKNERLLIKGLMASMLWISVLMTTLFVAVSSLIIVFESQEHIKDLGEAVGKRNAQDWEVLYDHKVRQLRSDHAPIWKTSTQTQGFLRTSMRLELSNKMVFQREEIELSLKLEELWTLKLDEPVNTACYTQNRSIIVKRHRKTTYELLKGRNLDISYFHLFGCVCYILNQRDKCLNFEAKVDEGVFLGYSSISKVFKVFNLSWQTFDETAHVTFEEDSFIRDRVDHPSSILNELTYSPLDQVLEFFPSVVEPVVPNFDQLISSQPISEVRLPSLKKLNHQIRKNLLKILTCSRVCKNFYMFVNLVSMIEPKNVIDALKEADWIKATQSDMNEFERHRVWALVPKH</sequence>
<dbReference type="Proteomes" id="UP000235145">
    <property type="component" value="Unassembled WGS sequence"/>
</dbReference>
<keyword evidence="2" id="KW-0812">Transmembrane</keyword>
<feature type="compositionally biased region" description="Polar residues" evidence="1">
    <location>
        <begin position="1"/>
        <end position="10"/>
    </location>
</feature>
<feature type="region of interest" description="Disordered" evidence="1">
    <location>
        <begin position="1"/>
        <end position="33"/>
    </location>
</feature>
<accession>A0A9R1W5P1</accession>
<comment type="caution">
    <text evidence="4">The sequence shown here is derived from an EMBL/GenBank/DDBJ whole genome shotgun (WGS) entry which is preliminary data.</text>
</comment>
<evidence type="ECO:0000256" key="1">
    <source>
        <dbReference type="SAM" id="MobiDB-lite"/>
    </source>
</evidence>
<feature type="domain" description="Retroviral polymerase SH3-like" evidence="3">
    <location>
        <begin position="333"/>
        <end position="391"/>
    </location>
</feature>
<organism evidence="4 5">
    <name type="scientific">Lactuca sativa</name>
    <name type="common">Garden lettuce</name>
    <dbReference type="NCBI Taxonomy" id="4236"/>
    <lineage>
        <taxon>Eukaryota</taxon>
        <taxon>Viridiplantae</taxon>
        <taxon>Streptophyta</taxon>
        <taxon>Embryophyta</taxon>
        <taxon>Tracheophyta</taxon>
        <taxon>Spermatophyta</taxon>
        <taxon>Magnoliopsida</taxon>
        <taxon>eudicotyledons</taxon>
        <taxon>Gunneridae</taxon>
        <taxon>Pentapetalae</taxon>
        <taxon>asterids</taxon>
        <taxon>campanulids</taxon>
        <taxon>Asterales</taxon>
        <taxon>Asteraceae</taxon>
        <taxon>Cichorioideae</taxon>
        <taxon>Cichorieae</taxon>
        <taxon>Lactucinae</taxon>
        <taxon>Lactuca</taxon>
    </lineage>
</organism>
<keyword evidence="2" id="KW-0472">Membrane</keyword>
<reference evidence="4 5" key="1">
    <citation type="journal article" date="2017" name="Nat. Commun.">
        <title>Genome assembly with in vitro proximity ligation data and whole-genome triplication in lettuce.</title>
        <authorList>
            <person name="Reyes-Chin-Wo S."/>
            <person name="Wang Z."/>
            <person name="Yang X."/>
            <person name="Kozik A."/>
            <person name="Arikit S."/>
            <person name="Song C."/>
            <person name="Xia L."/>
            <person name="Froenicke L."/>
            <person name="Lavelle D.O."/>
            <person name="Truco M.J."/>
            <person name="Xia R."/>
            <person name="Zhu S."/>
            <person name="Xu C."/>
            <person name="Xu H."/>
            <person name="Xu X."/>
            <person name="Cox K."/>
            <person name="Korf I."/>
            <person name="Meyers B.C."/>
            <person name="Michelmore R.W."/>
        </authorList>
    </citation>
    <scope>NUCLEOTIDE SEQUENCE [LARGE SCALE GENOMIC DNA]</scope>
    <source>
        <strain evidence="5">cv. Salinas</strain>
        <tissue evidence="4">Seedlings</tissue>
    </source>
</reference>